<keyword evidence="16" id="KW-0675">Receptor</keyword>
<comment type="subcellular location">
    <subcellularLocation>
        <location evidence="1 11">Cell outer membrane</location>
        <topology evidence="1 11">Multi-pass membrane protein</topology>
    </subcellularLocation>
</comment>
<keyword evidence="6" id="KW-0408">Iron</keyword>
<feature type="signal peptide" evidence="13">
    <location>
        <begin position="1"/>
        <end position="29"/>
    </location>
</feature>
<keyword evidence="9 11" id="KW-0472">Membrane</keyword>
<keyword evidence="4" id="KW-0410">Iron transport</keyword>
<dbReference type="PANTHER" id="PTHR32552">
    <property type="entry name" value="FERRICHROME IRON RECEPTOR-RELATED"/>
    <property type="match status" value="1"/>
</dbReference>
<feature type="domain" description="TonB-dependent receptor-like beta-barrel" evidence="14">
    <location>
        <begin position="245"/>
        <end position="704"/>
    </location>
</feature>
<evidence type="ECO:0000256" key="13">
    <source>
        <dbReference type="SAM" id="SignalP"/>
    </source>
</evidence>
<dbReference type="AlphaFoldDB" id="A0A081R9Y9"/>
<evidence type="ECO:0000256" key="8">
    <source>
        <dbReference type="ARBA" id="ARBA00023077"/>
    </source>
</evidence>
<evidence type="ECO:0000259" key="15">
    <source>
        <dbReference type="Pfam" id="PF07715"/>
    </source>
</evidence>
<evidence type="ECO:0000256" key="6">
    <source>
        <dbReference type="ARBA" id="ARBA00023004"/>
    </source>
</evidence>
<protein>
    <submittedName>
        <fullName evidence="16">TonB-dependent receptor</fullName>
    </submittedName>
</protein>
<evidence type="ECO:0000256" key="2">
    <source>
        <dbReference type="ARBA" id="ARBA00022448"/>
    </source>
</evidence>
<gene>
    <name evidence="16" type="ORF">BV95_03696</name>
</gene>
<evidence type="ECO:0000256" key="1">
    <source>
        <dbReference type="ARBA" id="ARBA00004571"/>
    </source>
</evidence>
<evidence type="ECO:0000256" key="3">
    <source>
        <dbReference type="ARBA" id="ARBA00022452"/>
    </source>
</evidence>
<dbReference type="CDD" id="cd01347">
    <property type="entry name" value="ligand_gated_channel"/>
    <property type="match status" value="1"/>
</dbReference>
<evidence type="ECO:0000256" key="11">
    <source>
        <dbReference type="PROSITE-ProRule" id="PRU01360"/>
    </source>
</evidence>
<evidence type="ECO:0000259" key="14">
    <source>
        <dbReference type="Pfam" id="PF00593"/>
    </source>
</evidence>
<evidence type="ECO:0000313" key="16">
    <source>
        <dbReference type="EMBL" id="KEQ52012.1"/>
    </source>
</evidence>
<dbReference type="Pfam" id="PF07715">
    <property type="entry name" value="Plug"/>
    <property type="match status" value="1"/>
</dbReference>
<organism evidence="16 17">
    <name type="scientific">Sphingobium chlorophenolicum</name>
    <dbReference type="NCBI Taxonomy" id="46429"/>
    <lineage>
        <taxon>Bacteria</taxon>
        <taxon>Pseudomonadati</taxon>
        <taxon>Pseudomonadota</taxon>
        <taxon>Alphaproteobacteria</taxon>
        <taxon>Sphingomonadales</taxon>
        <taxon>Sphingomonadaceae</taxon>
        <taxon>Sphingobium</taxon>
    </lineage>
</organism>
<evidence type="ECO:0000256" key="5">
    <source>
        <dbReference type="ARBA" id="ARBA00022692"/>
    </source>
</evidence>
<feature type="domain" description="TonB-dependent receptor plug" evidence="15">
    <location>
        <begin position="57"/>
        <end position="164"/>
    </location>
</feature>
<dbReference type="EMBL" id="JFHR01000056">
    <property type="protein sequence ID" value="KEQ52012.1"/>
    <property type="molecule type" value="Genomic_DNA"/>
</dbReference>
<keyword evidence="10 11" id="KW-0998">Cell outer membrane</keyword>
<comment type="similarity">
    <text evidence="11 12">Belongs to the TonB-dependent receptor family.</text>
</comment>
<proteinExistence type="inferred from homology"/>
<dbReference type="PANTHER" id="PTHR32552:SF81">
    <property type="entry name" value="TONB-DEPENDENT OUTER MEMBRANE RECEPTOR"/>
    <property type="match status" value="1"/>
</dbReference>
<reference evidence="16 17" key="1">
    <citation type="submission" date="2014-02" db="EMBL/GenBank/DDBJ databases">
        <title>Whole genome sequence of Sphingobium chlorophenolicum NBRC 16172.</title>
        <authorList>
            <person name="Gan H.M."/>
            <person name="Gan H.Y."/>
            <person name="Chew T.H."/>
            <person name="Savka M.A."/>
        </authorList>
    </citation>
    <scope>NUCLEOTIDE SEQUENCE [LARGE SCALE GENOMIC DNA]</scope>
    <source>
        <strain evidence="16 17">NBRC 16172</strain>
    </source>
</reference>
<keyword evidence="5 11" id="KW-0812">Transmembrane</keyword>
<dbReference type="eggNOG" id="COG4771">
    <property type="taxonomic scope" value="Bacteria"/>
</dbReference>
<keyword evidence="3 11" id="KW-1134">Transmembrane beta strand</keyword>
<evidence type="ECO:0000256" key="7">
    <source>
        <dbReference type="ARBA" id="ARBA00023065"/>
    </source>
</evidence>
<keyword evidence="8 12" id="KW-0798">TonB box</keyword>
<evidence type="ECO:0000256" key="4">
    <source>
        <dbReference type="ARBA" id="ARBA00022496"/>
    </source>
</evidence>
<dbReference type="InterPro" id="IPR012910">
    <property type="entry name" value="Plug_dom"/>
</dbReference>
<evidence type="ECO:0000256" key="9">
    <source>
        <dbReference type="ARBA" id="ARBA00023136"/>
    </source>
</evidence>
<dbReference type="PROSITE" id="PS52016">
    <property type="entry name" value="TONB_DEPENDENT_REC_3"/>
    <property type="match status" value="1"/>
</dbReference>
<dbReference type="GO" id="GO:0006826">
    <property type="term" value="P:iron ion transport"/>
    <property type="evidence" value="ECO:0007669"/>
    <property type="project" value="UniProtKB-KW"/>
</dbReference>
<feature type="chain" id="PRO_5001763126" evidence="13">
    <location>
        <begin position="30"/>
        <end position="744"/>
    </location>
</feature>
<dbReference type="GO" id="GO:0009279">
    <property type="term" value="C:cell outer membrane"/>
    <property type="evidence" value="ECO:0007669"/>
    <property type="project" value="UniProtKB-SubCell"/>
</dbReference>
<dbReference type="Gene3D" id="2.40.170.20">
    <property type="entry name" value="TonB-dependent receptor, beta-barrel domain"/>
    <property type="match status" value="1"/>
</dbReference>
<dbReference type="InterPro" id="IPR039426">
    <property type="entry name" value="TonB-dep_rcpt-like"/>
</dbReference>
<dbReference type="Pfam" id="PF00593">
    <property type="entry name" value="TonB_dep_Rec_b-barrel"/>
    <property type="match status" value="1"/>
</dbReference>
<keyword evidence="7" id="KW-0406">Ion transport</keyword>
<comment type="caution">
    <text evidence="16">The sequence shown here is derived from an EMBL/GenBank/DDBJ whole genome shotgun (WGS) entry which is preliminary data.</text>
</comment>
<accession>A0A081R9Y9</accession>
<dbReference type="Proteomes" id="UP000028411">
    <property type="component" value="Unassembled WGS sequence"/>
</dbReference>
<dbReference type="SUPFAM" id="SSF56935">
    <property type="entry name" value="Porins"/>
    <property type="match status" value="1"/>
</dbReference>
<dbReference type="InterPro" id="IPR036942">
    <property type="entry name" value="Beta-barrel_TonB_sf"/>
</dbReference>
<dbReference type="PATRIC" id="fig|46429.4.peg.3683"/>
<evidence type="ECO:0000313" key="17">
    <source>
        <dbReference type="Proteomes" id="UP000028411"/>
    </source>
</evidence>
<keyword evidence="2 11" id="KW-0813">Transport</keyword>
<name>A0A081R9Y9_SPHCR</name>
<evidence type="ECO:0000256" key="10">
    <source>
        <dbReference type="ARBA" id="ARBA00023237"/>
    </source>
</evidence>
<evidence type="ECO:0000256" key="12">
    <source>
        <dbReference type="RuleBase" id="RU003357"/>
    </source>
</evidence>
<dbReference type="InterPro" id="IPR000531">
    <property type="entry name" value="Beta-barrel_TonB"/>
</dbReference>
<sequence length="744" mass="80781">MRSVKRKMRYGGGLLTGVAISLIVSPAWSQDAGQGVKADEGGLGEIVVTATKRPEKARDVPISITALDSAQLKKRAVTNVADVVTAIPGVAMDESGQARSTPIIRGIASNTRNAGVESGVSVYVDGVYTGRPETFNQALEDATAIEVLQGPQGTLFGKNSIAGAISVTTADPAFNWSGSVKGRIGNLSDRQIGGTVNAPIIDDTVALRLSGFYNDRDGFVKNLNGGPDQGSKTEYGFRGKMLLKGSDNFKAVLAFDYSREKDDYYYGENRSGTASNRPNPKPVTAPGPFTVNVDPGIFYRQLWGSSLTLNYEPADGYEVTSITAYRHNKFYAQDDQDWEPADLIAVDFRDSQSQFSQEIRLKSPDDKPFRYVAGVYYFSQDSDTNHTGILGRDFAVPGLVAPGERKYIAPLGSVATRSYAAYIDASYAITRRLTFLAGLRVTHETKRVNFQVITDAAAQPLFYAIPLQADTQKQTDLSPTAGLRYAITDTANVYFRYARGYKSGGWNIDFASRSAAGAPTIQSLRFKPETLDNFEIGLKGDFFNRHLRTNVSAYVMKYDDLQVTQFFGFNGGAITSNAAKATIKGVVGDASLLLTRGLTIGGNVGYNDAQYDNYAGASSGGANADGNRLPGPKWTAAGNVDYNLSLGDFGSLDFWGEVSYRGGQYTDPLNLERLKIPGRTIVNASVTLTPADDRWSASLWARNLFDKTYIAQLYNDTFAFRGTTDEIVSYALPRTWGLTVGYKF</sequence>
<keyword evidence="13" id="KW-0732">Signal</keyword>